<organism evidence="2 4">
    <name type="scientific">Brassica campestris</name>
    <name type="common">Field mustard</name>
    <dbReference type="NCBI Taxonomy" id="3711"/>
    <lineage>
        <taxon>Eukaryota</taxon>
        <taxon>Viridiplantae</taxon>
        <taxon>Streptophyta</taxon>
        <taxon>Embryophyta</taxon>
        <taxon>Tracheophyta</taxon>
        <taxon>Spermatophyta</taxon>
        <taxon>Magnoliopsida</taxon>
        <taxon>eudicotyledons</taxon>
        <taxon>Gunneridae</taxon>
        <taxon>Pentapetalae</taxon>
        <taxon>rosids</taxon>
        <taxon>malvids</taxon>
        <taxon>Brassicales</taxon>
        <taxon>Brassicaceae</taxon>
        <taxon>Brassiceae</taxon>
        <taxon>Brassica</taxon>
    </lineage>
</organism>
<evidence type="ECO:0000313" key="2">
    <source>
        <dbReference type="EMBL" id="RID65355.1"/>
    </source>
</evidence>
<name>A0A397ZIY5_BRACM</name>
<reference evidence="1 5" key="2">
    <citation type="submission" date="2021-07" db="EMBL/GenBank/DDBJ databases">
        <authorList>
            <consortium name="Genoscope - CEA"/>
            <person name="William W."/>
        </authorList>
    </citation>
    <scope>NUCLEOTIDE SEQUENCE [LARGE SCALE GENOMIC DNA]</scope>
</reference>
<protein>
    <submittedName>
        <fullName evidence="1">Uncharacterized protein</fullName>
    </submittedName>
</protein>
<dbReference type="EMBL" id="LR031576">
    <property type="protein sequence ID" value="VDD11216.1"/>
    <property type="molecule type" value="Genomic_DNA"/>
</dbReference>
<evidence type="ECO:0000313" key="3">
    <source>
        <dbReference type="EMBL" id="VDD11216.1"/>
    </source>
</evidence>
<dbReference type="AlphaFoldDB" id="A0A397ZIY5"/>
<reference evidence="2 4" key="1">
    <citation type="submission" date="2018-06" db="EMBL/GenBank/DDBJ databases">
        <title>WGS assembly of Brassica rapa FPsc.</title>
        <authorList>
            <person name="Bowman J."/>
            <person name="Kohchi T."/>
            <person name="Yamato K."/>
            <person name="Jenkins J."/>
            <person name="Shu S."/>
            <person name="Ishizaki K."/>
            <person name="Yamaoka S."/>
            <person name="Nishihama R."/>
            <person name="Nakamura Y."/>
            <person name="Berger F."/>
            <person name="Adam C."/>
            <person name="Aki S."/>
            <person name="Althoff F."/>
            <person name="Araki T."/>
            <person name="Arteaga-Vazquez M."/>
            <person name="Balasubrmanian S."/>
            <person name="Bauer D."/>
            <person name="Boehm C."/>
            <person name="Briginshaw L."/>
            <person name="Caballero-Perez J."/>
            <person name="Catarino B."/>
            <person name="Chen F."/>
            <person name="Chiyoda S."/>
            <person name="Chovatia M."/>
            <person name="Davies K."/>
            <person name="Delmans M."/>
            <person name="Demura T."/>
            <person name="Dierschke T."/>
            <person name="Dolan L."/>
            <person name="Dorantes-Acosta A."/>
            <person name="Eklund D."/>
            <person name="Florent S."/>
            <person name="Flores-Sandoval E."/>
            <person name="Fujiyama A."/>
            <person name="Fukuzawa H."/>
            <person name="Galik B."/>
            <person name="Grimanelli D."/>
            <person name="Grimwood J."/>
            <person name="Grossniklaus U."/>
            <person name="Hamada T."/>
            <person name="Haseloff J."/>
            <person name="Hetherington A."/>
            <person name="Higo A."/>
            <person name="Hirakawa Y."/>
            <person name="Hundley H."/>
            <person name="Ikeda Y."/>
            <person name="Inoue K."/>
            <person name="Inoue S."/>
            <person name="Ishida S."/>
            <person name="Jia Q."/>
            <person name="Kakita M."/>
            <person name="Kanazawa T."/>
            <person name="Kawai Y."/>
            <person name="Kawashima T."/>
            <person name="Kennedy M."/>
            <person name="Kinose K."/>
            <person name="Kinoshita T."/>
            <person name="Kohara Y."/>
            <person name="Koide E."/>
            <person name="Komatsu K."/>
            <person name="Kopischke S."/>
            <person name="Kubo M."/>
            <person name="Kyozuka J."/>
            <person name="Lagercrantz U."/>
            <person name="Lin S."/>
            <person name="Lindquist E."/>
            <person name="Lipzen A."/>
            <person name="Lu C."/>
            <person name="Luna E."/>
            <person name="Martienssen R."/>
            <person name="Minamino N."/>
            <person name="Mizutani M."/>
            <person name="Mizutani M."/>
            <person name="Mochizuki N."/>
            <person name="Monte I."/>
            <person name="Mosher R."/>
            <person name="Nagasaki H."/>
            <person name="Nakagami H."/>
            <person name="Naramoto S."/>
            <person name="Nishitani K."/>
            <person name="Ohtani M."/>
            <person name="Okamoto T."/>
            <person name="Okumura M."/>
            <person name="Phillips J."/>
            <person name="Pollak B."/>
            <person name="Reinders A."/>
            <person name="Roevekamp M."/>
            <person name="Sano R."/>
            <person name="Sawa S."/>
            <person name="Schmid M."/>
            <person name="Shirakawa M."/>
            <person name="Solano R."/>
            <person name="Spunde A."/>
            <person name="Suetsugu N."/>
            <person name="Sugano S."/>
            <person name="Sugiyama A."/>
            <person name="Sun R."/>
            <person name="Suzuki Y."/>
            <person name="Takenaka M."/>
            <person name="Takezawa D."/>
            <person name="Tomogane H."/>
            <person name="Tsuzuki M."/>
            <person name="Ueda T."/>
            <person name="Umeda M."/>
            <person name="Ward J."/>
            <person name="Watanabe Y."/>
            <person name="Yazaki K."/>
            <person name="Yokoyama R."/>
            <person name="Yoshitake Y."/>
            <person name="Yotsui I."/>
            <person name="Zachgo S."/>
            <person name="Schmutz J."/>
        </authorList>
    </citation>
    <scope>NUCLEOTIDE SEQUENCE [LARGE SCALE GENOMIC DNA]</scope>
    <source>
        <strain evidence="4">cv. B-3</strain>
    </source>
</reference>
<gene>
    <name evidence="3" type="ORF">BRAA04T16351Z</name>
    <name evidence="1" type="ORF">BRAPAZ1V2_A04P07120.2</name>
    <name evidence="2" type="ORF">BRARA_D00555</name>
</gene>
<dbReference type="EMBL" id="CM010631">
    <property type="protein sequence ID" value="RID65355.1"/>
    <property type="molecule type" value="Genomic_DNA"/>
</dbReference>
<evidence type="ECO:0000313" key="5">
    <source>
        <dbReference type="Proteomes" id="UP000694005"/>
    </source>
</evidence>
<proteinExistence type="predicted"/>
<dbReference type="Proteomes" id="UP000264353">
    <property type="component" value="Chromosome A4"/>
</dbReference>
<evidence type="ECO:0000313" key="1">
    <source>
        <dbReference type="EMBL" id="CAG7905811.1"/>
    </source>
</evidence>
<accession>A0A397ZIY5</accession>
<dbReference type="Proteomes" id="UP000694005">
    <property type="component" value="Chromosome A04"/>
</dbReference>
<dbReference type="Gramene" id="A04p07120.2_BraZ1">
    <property type="protein sequence ID" value="A04p07120.2_BraZ1.CDS.1"/>
    <property type="gene ID" value="A04g07120.2_BraZ1"/>
</dbReference>
<dbReference type="EMBL" id="LS974620">
    <property type="protein sequence ID" value="CAG7905811.1"/>
    <property type="molecule type" value="Genomic_DNA"/>
</dbReference>
<sequence length="75" mass="8206">MFLSCSRRIHPSARHKVTTPGRRIESDDVPGDVDGLLFGQIHRIISTTLYDDSPAELFASSSSSDQNIAPVTSFT</sequence>
<evidence type="ECO:0000313" key="4">
    <source>
        <dbReference type="Proteomes" id="UP000264353"/>
    </source>
</evidence>